<evidence type="ECO:0000256" key="3">
    <source>
        <dbReference type="ARBA" id="ARBA00022692"/>
    </source>
</evidence>
<keyword evidence="5" id="KW-0406">Ion transport</keyword>
<dbReference type="PANTHER" id="PTHR18966">
    <property type="entry name" value="IONOTROPIC GLUTAMATE RECEPTOR"/>
    <property type="match status" value="1"/>
</dbReference>
<dbReference type="Gene3D" id="1.10.287.70">
    <property type="match status" value="1"/>
</dbReference>
<feature type="transmembrane region" description="Helical" evidence="11">
    <location>
        <begin position="735"/>
        <end position="759"/>
    </location>
</feature>
<dbReference type="AlphaFoldDB" id="A0A5K3FHZ0"/>
<feature type="signal peptide" evidence="12">
    <location>
        <begin position="1"/>
        <end position="16"/>
    </location>
</feature>
<evidence type="ECO:0000256" key="7">
    <source>
        <dbReference type="ARBA" id="ARBA00023170"/>
    </source>
</evidence>
<dbReference type="Pfam" id="PF00060">
    <property type="entry name" value="Lig_chan"/>
    <property type="match status" value="1"/>
</dbReference>
<keyword evidence="8" id="KW-0325">Glycoprotein</keyword>
<feature type="chain" id="PRO_5024430584" evidence="12">
    <location>
        <begin position="17"/>
        <end position="787"/>
    </location>
</feature>
<accession>A0A5K3FHZ0</accession>
<keyword evidence="4 11" id="KW-1133">Transmembrane helix</keyword>
<dbReference type="SUPFAM" id="SSF53850">
    <property type="entry name" value="Periplasmic binding protein-like II"/>
    <property type="match status" value="1"/>
</dbReference>
<keyword evidence="9" id="KW-1071">Ligand-gated ion channel</keyword>
<sequence length="787" mass="88745">MFYVFWIATLSFYTAAGESSNNIYLNSKVEVNASVAQTEKADQYSDECINMTSNMTRFPSLALIHKSEQSIGIFDKRSDFARQVELLYSKVNDSDKVEDVYIPSMQLNPATLLNACIQLMEKMRHETNAASTELSIIAIPKYMTESDNQLKLISFITIAQTLGTKMLIFWYQKSSDADILTAEINRVEANNVIVLLEQNFLNDVVSNAYNRNLFTWNRRWVLMALNGAMPSPPSGVQVRVYNVSVVHVGQTNEPLNRLVETVEDKLARDAAQVAKALLDKVCLKKNVAKLVRGTTGDFNIENLTYPRVTTQLFVYRGLTASPDVVGSITIKDNVIDINGSFNATFDFTQQEMDKILTSRAFRLAVFLVPPFAMMKTDAMAPTNGPVPCNITELKGLSIDIVTGILNPLGVTYECTCYPSRFREETLLSVDDGFAEMAVGEFAVTTRLKNNFDFISNFLYFTFSILEKPPDSNQKTYLWLFFKPLSPGTWVMVVFCCFVAALVMATLNYFSPNQVNYGFIESVFVTFGCLFQGLTVSPPNTWSSRVMQCVWWLFVLFFIVIYIANFAAIMMSDGIQNEATGFQALLVDASTPFGALPNSMAAEQLHYSSDLEIQKVNYLSHHLYPQDPYSKITIEDRVKEVAQGKYRLISDSFSLEYFASRYCLVVSGEYSSQQYAILLKRNAVYTRYLNDRLTNYTNEGKLKTIVDTYLNRSDDVSCKMPAIEPGRDETGRKSIALAEVGGIFILMLIGIIVAIIISIIECFFARKLMPLASRMVRSETRTRLRNFC</sequence>
<evidence type="ECO:0000256" key="6">
    <source>
        <dbReference type="ARBA" id="ARBA00023136"/>
    </source>
</evidence>
<evidence type="ECO:0000256" key="4">
    <source>
        <dbReference type="ARBA" id="ARBA00022989"/>
    </source>
</evidence>
<evidence type="ECO:0000256" key="11">
    <source>
        <dbReference type="SAM" id="Phobius"/>
    </source>
</evidence>
<evidence type="ECO:0000256" key="8">
    <source>
        <dbReference type="ARBA" id="ARBA00023180"/>
    </source>
</evidence>
<dbReference type="Gene3D" id="3.40.190.10">
    <property type="entry name" value="Periplasmic binding protein-like II"/>
    <property type="match status" value="1"/>
</dbReference>
<proteinExistence type="predicted"/>
<keyword evidence="6 11" id="KW-0472">Membrane</keyword>
<dbReference type="GO" id="GO:0015276">
    <property type="term" value="F:ligand-gated monoatomic ion channel activity"/>
    <property type="evidence" value="ECO:0007669"/>
    <property type="project" value="InterPro"/>
</dbReference>
<keyword evidence="12" id="KW-0732">Signal</keyword>
<keyword evidence="2" id="KW-0813">Transport</keyword>
<evidence type="ECO:0000256" key="9">
    <source>
        <dbReference type="ARBA" id="ARBA00023286"/>
    </source>
</evidence>
<evidence type="ECO:0000256" key="1">
    <source>
        <dbReference type="ARBA" id="ARBA00004141"/>
    </source>
</evidence>
<comment type="subcellular location">
    <subcellularLocation>
        <location evidence="1">Membrane</location>
        <topology evidence="1">Multi-pass membrane protein</topology>
    </subcellularLocation>
</comment>
<organism evidence="14">
    <name type="scientific">Mesocestoides corti</name>
    <name type="common">Flatworm</name>
    <dbReference type="NCBI Taxonomy" id="53468"/>
    <lineage>
        <taxon>Eukaryota</taxon>
        <taxon>Metazoa</taxon>
        <taxon>Spiralia</taxon>
        <taxon>Lophotrochozoa</taxon>
        <taxon>Platyhelminthes</taxon>
        <taxon>Cestoda</taxon>
        <taxon>Eucestoda</taxon>
        <taxon>Cyclophyllidea</taxon>
        <taxon>Mesocestoididae</taxon>
        <taxon>Mesocestoides</taxon>
    </lineage>
</organism>
<evidence type="ECO:0000259" key="13">
    <source>
        <dbReference type="Pfam" id="PF00060"/>
    </source>
</evidence>
<keyword evidence="10" id="KW-0407">Ion channel</keyword>
<keyword evidence="3 11" id="KW-0812">Transmembrane</keyword>
<evidence type="ECO:0000313" key="14">
    <source>
        <dbReference type="WBParaSite" id="MCU_007979-RA"/>
    </source>
</evidence>
<feature type="transmembrane region" description="Helical" evidence="11">
    <location>
        <begin position="549"/>
        <end position="568"/>
    </location>
</feature>
<feature type="transmembrane region" description="Helical" evidence="11">
    <location>
        <begin position="516"/>
        <end position="537"/>
    </location>
</feature>
<keyword evidence="7" id="KW-0675">Receptor</keyword>
<feature type="transmembrane region" description="Helical" evidence="11">
    <location>
        <begin position="489"/>
        <end position="509"/>
    </location>
</feature>
<dbReference type="WBParaSite" id="MCU_007979-RA">
    <property type="protein sequence ID" value="MCU_007979-RA"/>
    <property type="gene ID" value="MCU_007979"/>
</dbReference>
<evidence type="ECO:0000256" key="12">
    <source>
        <dbReference type="SAM" id="SignalP"/>
    </source>
</evidence>
<protein>
    <submittedName>
        <fullName evidence="14">PBPe domain-containing protein</fullName>
    </submittedName>
</protein>
<evidence type="ECO:0000256" key="2">
    <source>
        <dbReference type="ARBA" id="ARBA00022448"/>
    </source>
</evidence>
<dbReference type="InterPro" id="IPR001320">
    <property type="entry name" value="Iontro_rcpt_C"/>
</dbReference>
<feature type="domain" description="Ionotropic glutamate receptor C-terminal" evidence="13">
    <location>
        <begin position="488"/>
        <end position="750"/>
    </location>
</feature>
<dbReference type="InterPro" id="IPR015683">
    <property type="entry name" value="Ionotropic_Glu_rcpt"/>
</dbReference>
<evidence type="ECO:0000256" key="10">
    <source>
        <dbReference type="ARBA" id="ARBA00023303"/>
    </source>
</evidence>
<dbReference type="GO" id="GO:0016020">
    <property type="term" value="C:membrane"/>
    <property type="evidence" value="ECO:0007669"/>
    <property type="project" value="UniProtKB-SubCell"/>
</dbReference>
<evidence type="ECO:0000256" key="5">
    <source>
        <dbReference type="ARBA" id="ARBA00023065"/>
    </source>
</evidence>
<name>A0A5K3FHZ0_MESCO</name>
<reference evidence="14" key="1">
    <citation type="submission" date="2019-11" db="UniProtKB">
        <authorList>
            <consortium name="WormBaseParasite"/>
        </authorList>
    </citation>
    <scope>IDENTIFICATION</scope>
</reference>